<organism evidence="1 2">
    <name type="scientific">Persea americana</name>
    <name type="common">Avocado</name>
    <dbReference type="NCBI Taxonomy" id="3435"/>
    <lineage>
        <taxon>Eukaryota</taxon>
        <taxon>Viridiplantae</taxon>
        <taxon>Streptophyta</taxon>
        <taxon>Embryophyta</taxon>
        <taxon>Tracheophyta</taxon>
        <taxon>Spermatophyta</taxon>
        <taxon>Magnoliopsida</taxon>
        <taxon>Magnoliidae</taxon>
        <taxon>Laurales</taxon>
        <taxon>Lauraceae</taxon>
        <taxon>Persea</taxon>
    </lineage>
</organism>
<evidence type="ECO:0000313" key="1">
    <source>
        <dbReference type="EMBL" id="KAJ8650786.1"/>
    </source>
</evidence>
<sequence>MPPAPLPLSCPRVQDSSSSVGLVGPTDARVAHAWAIKKALKDRSFFNNLITLYSKTPSTLSDALLVFRRIPSPNVVSWTAIISAFAGTPLLSLRLFLSMLHHPVLPNQRTLASLLKTCASAPSLLPAGLQLHSLALKLSLSSLPFSGSALVHLYSKLGLPDHARQAFDEIPHRDEVCYSAAIVALAQNSRPADALSLFSKMRSAGVASTMYSVSGVLRAAAESAALEQCRVLHAHAVAAGLESNLVVATALVDAYGKSGLVLDARKVFDGMLPGANIVGWNAMIAAYAQQGDSTSAFQLFDRMADYGLVVDELSFLAILTAFSNSGLVTEADRWLHSMSRDFGVAPGLEHYTCVVGAMARVGRLEDAEHLVQTMPFEPDTAVWRTLLTACAVHGVPNLGRTVGRRLLDHNPRDDSAYVMLSNIHAAAGRWSEMAQVRTLMKERGVRKEGGRSWIEVRGEVHVFMAGDRRHERAAEIYTKLAELMEEIAKLGYVEASEVVLHEVEETEKREALWYHSEKLAVAFGVVSGAAPPGKALRVVKNLRICRDCHEAFKYMSRVLEREIVVRDVNRYHRFENGSCTCGDFWKKKCFMGRSKGFRFSSTVVAAVLVQ</sequence>
<dbReference type="EMBL" id="CM056809">
    <property type="protein sequence ID" value="KAJ8650786.1"/>
    <property type="molecule type" value="Genomic_DNA"/>
</dbReference>
<reference evidence="1 2" key="1">
    <citation type="journal article" date="2022" name="Hortic Res">
        <title>A haplotype resolved chromosomal level avocado genome allows analysis of novel avocado genes.</title>
        <authorList>
            <person name="Nath O."/>
            <person name="Fletcher S.J."/>
            <person name="Hayward A."/>
            <person name="Shaw L.M."/>
            <person name="Masouleh A.K."/>
            <person name="Furtado A."/>
            <person name="Henry R.J."/>
            <person name="Mitter N."/>
        </authorList>
    </citation>
    <scope>NUCLEOTIDE SEQUENCE [LARGE SCALE GENOMIC DNA]</scope>
    <source>
        <strain evidence="2">cv. Hass</strain>
    </source>
</reference>
<comment type="caution">
    <text evidence="1">The sequence shown here is derived from an EMBL/GenBank/DDBJ whole genome shotgun (WGS) entry which is preliminary data.</text>
</comment>
<evidence type="ECO:0000313" key="2">
    <source>
        <dbReference type="Proteomes" id="UP001234297"/>
    </source>
</evidence>
<gene>
    <name evidence="1" type="ORF">MRB53_003809</name>
</gene>
<dbReference type="Proteomes" id="UP001234297">
    <property type="component" value="Chromosome 1"/>
</dbReference>
<name>A0ACC2MYF3_PERAE</name>
<proteinExistence type="predicted"/>
<protein>
    <submittedName>
        <fullName evidence="1">Uncharacterized protein</fullName>
    </submittedName>
</protein>
<accession>A0ACC2MYF3</accession>
<keyword evidence="2" id="KW-1185">Reference proteome</keyword>